<evidence type="ECO:0000313" key="2">
    <source>
        <dbReference type="EMBL" id="GAG91329.1"/>
    </source>
</evidence>
<dbReference type="EMBL" id="BART01025938">
    <property type="protein sequence ID" value="GAG91329.1"/>
    <property type="molecule type" value="Genomic_DNA"/>
</dbReference>
<dbReference type="AlphaFoldDB" id="X1B6G0"/>
<feature type="non-terminal residue" evidence="2">
    <location>
        <position position="145"/>
    </location>
</feature>
<evidence type="ECO:0000259" key="1">
    <source>
        <dbReference type="Pfam" id="PF19955"/>
    </source>
</evidence>
<comment type="caution">
    <text evidence="2">The sequence shown here is derived from an EMBL/GenBank/DDBJ whole genome shotgun (WGS) entry which is preliminary data.</text>
</comment>
<protein>
    <recommendedName>
        <fullName evidence="1">Effector-associated domain-containing protein</fullName>
    </recommendedName>
</protein>
<reference evidence="2" key="1">
    <citation type="journal article" date="2014" name="Front. Microbiol.">
        <title>High frequency of phylogenetically diverse reductive dehalogenase-homologous genes in deep subseafloor sedimentary metagenomes.</title>
        <authorList>
            <person name="Kawai M."/>
            <person name="Futagami T."/>
            <person name="Toyoda A."/>
            <person name="Takaki Y."/>
            <person name="Nishi S."/>
            <person name="Hori S."/>
            <person name="Arai W."/>
            <person name="Tsubouchi T."/>
            <person name="Morono Y."/>
            <person name="Uchiyama I."/>
            <person name="Ito T."/>
            <person name="Fujiyama A."/>
            <person name="Inagaki F."/>
            <person name="Takami H."/>
        </authorList>
    </citation>
    <scope>NUCLEOTIDE SEQUENCE</scope>
    <source>
        <strain evidence="2">Expedition CK06-06</strain>
    </source>
</reference>
<proteinExistence type="predicted"/>
<gene>
    <name evidence="2" type="ORF">S01H4_46423</name>
</gene>
<accession>X1B6G0</accession>
<organism evidence="2">
    <name type="scientific">marine sediment metagenome</name>
    <dbReference type="NCBI Taxonomy" id="412755"/>
    <lineage>
        <taxon>unclassified sequences</taxon>
        <taxon>metagenomes</taxon>
        <taxon>ecological metagenomes</taxon>
    </lineage>
</organism>
<sequence length="145" mass="16185">MSLLSDTPIDWNNPTLQKLWEELVKAYQNPVAARQIVESTDIAAGTYPIGQGQNMRQIWKEALVVLVNQGKLRTLVEKAKADPAAANFHAFFTDVLSQDSRDRPAGLTADERNTLSATYTSIFSTIPFQELLEHGLNRDPRDFPG</sequence>
<name>X1B6G0_9ZZZZ</name>
<dbReference type="Pfam" id="PF19955">
    <property type="entry name" value="EAD1"/>
    <property type="match status" value="1"/>
</dbReference>
<dbReference type="InterPro" id="IPR045430">
    <property type="entry name" value="EAD1"/>
</dbReference>
<feature type="domain" description="Effector-associated" evidence="1">
    <location>
        <begin position="11"/>
        <end position="91"/>
    </location>
</feature>